<dbReference type="Pfam" id="PF00067">
    <property type="entry name" value="p450"/>
    <property type="match status" value="1"/>
</dbReference>
<keyword evidence="4 7" id="KW-0479">Metal-binding</keyword>
<dbReference type="PANTHER" id="PTHR24286">
    <property type="entry name" value="CYTOCHROME P450 26"/>
    <property type="match status" value="1"/>
</dbReference>
<accession>A0AAN7LBZ5</accession>
<evidence type="ECO:0000256" key="6">
    <source>
        <dbReference type="ARBA" id="ARBA00023004"/>
    </source>
</evidence>
<keyword evidence="6 7" id="KW-0408">Iron</keyword>
<evidence type="ECO:0000256" key="7">
    <source>
        <dbReference type="PIRSR" id="PIRSR602401-1"/>
    </source>
</evidence>
<feature type="binding site" description="axial binding residue" evidence="7">
    <location>
        <position position="468"/>
    </location>
    <ligand>
        <name>heme</name>
        <dbReference type="ChEBI" id="CHEBI:30413"/>
    </ligand>
    <ligandPart>
        <name>Fe</name>
        <dbReference type="ChEBI" id="CHEBI:18248"/>
    </ligandPart>
</feature>
<dbReference type="GO" id="GO:0016125">
    <property type="term" value="P:sterol metabolic process"/>
    <property type="evidence" value="ECO:0007669"/>
    <property type="project" value="TreeGrafter"/>
</dbReference>
<keyword evidence="12" id="KW-1185">Reference proteome</keyword>
<evidence type="ECO:0000256" key="9">
    <source>
        <dbReference type="SAM" id="MobiDB-lite"/>
    </source>
</evidence>
<comment type="subcellular location">
    <subcellularLocation>
        <location evidence="1">Membrane</location>
        <topology evidence="1">Single-pass membrane protein</topology>
    </subcellularLocation>
</comment>
<dbReference type="InterPro" id="IPR001128">
    <property type="entry name" value="Cyt_P450"/>
</dbReference>
<evidence type="ECO:0000256" key="1">
    <source>
        <dbReference type="ARBA" id="ARBA00004167"/>
    </source>
</evidence>
<comment type="similarity">
    <text evidence="2 8">Belongs to the cytochrome P450 family.</text>
</comment>
<dbReference type="PROSITE" id="PS00086">
    <property type="entry name" value="CYTOCHROME_P450"/>
    <property type="match status" value="1"/>
</dbReference>
<gene>
    <name evidence="11" type="ORF">SAY86_001697</name>
</gene>
<keyword evidence="5 10" id="KW-1133">Transmembrane helix</keyword>
<dbReference type="PRINTS" id="PR00463">
    <property type="entry name" value="EP450I"/>
</dbReference>
<feature type="compositionally biased region" description="Basic and acidic residues" evidence="9">
    <location>
        <begin position="256"/>
        <end position="268"/>
    </location>
</feature>
<dbReference type="PRINTS" id="PR00385">
    <property type="entry name" value="P450"/>
</dbReference>
<comment type="caution">
    <text evidence="11">The sequence shown here is derived from an EMBL/GenBank/DDBJ whole genome shotgun (WGS) entry which is preliminary data.</text>
</comment>
<dbReference type="InterPro" id="IPR002401">
    <property type="entry name" value="Cyt_P450_E_grp-I"/>
</dbReference>
<keyword evidence="8" id="KW-0560">Oxidoreductase</keyword>
<keyword evidence="10" id="KW-0472">Membrane</keyword>
<dbReference type="GO" id="GO:0004497">
    <property type="term" value="F:monooxygenase activity"/>
    <property type="evidence" value="ECO:0007669"/>
    <property type="project" value="UniProtKB-KW"/>
</dbReference>
<dbReference type="GO" id="GO:0005506">
    <property type="term" value="F:iron ion binding"/>
    <property type="evidence" value="ECO:0007669"/>
    <property type="project" value="InterPro"/>
</dbReference>
<dbReference type="Proteomes" id="UP001346149">
    <property type="component" value="Unassembled WGS sequence"/>
</dbReference>
<dbReference type="PANTHER" id="PTHR24286:SF220">
    <property type="entry name" value="ABSCISIC ACID 8'-HYDROXYLASE 2"/>
    <property type="match status" value="1"/>
</dbReference>
<feature type="compositionally biased region" description="Gly residues" evidence="9">
    <location>
        <begin position="277"/>
        <end position="286"/>
    </location>
</feature>
<evidence type="ECO:0000256" key="4">
    <source>
        <dbReference type="ARBA" id="ARBA00022723"/>
    </source>
</evidence>
<reference evidence="11 12" key="1">
    <citation type="journal article" date="2023" name="Hortic Res">
        <title>Pangenome of water caltrop reveals structural variations and asymmetric subgenome divergence after allopolyploidization.</title>
        <authorList>
            <person name="Zhang X."/>
            <person name="Chen Y."/>
            <person name="Wang L."/>
            <person name="Yuan Y."/>
            <person name="Fang M."/>
            <person name="Shi L."/>
            <person name="Lu R."/>
            <person name="Comes H.P."/>
            <person name="Ma Y."/>
            <person name="Chen Y."/>
            <person name="Huang G."/>
            <person name="Zhou Y."/>
            <person name="Zheng Z."/>
            <person name="Qiu Y."/>
        </authorList>
    </citation>
    <scope>NUCLEOTIDE SEQUENCE [LARGE SCALE GENOMIC DNA]</scope>
    <source>
        <strain evidence="11">F231</strain>
    </source>
</reference>
<evidence type="ECO:0000256" key="5">
    <source>
        <dbReference type="ARBA" id="ARBA00022989"/>
    </source>
</evidence>
<dbReference type="GO" id="GO:0020037">
    <property type="term" value="F:heme binding"/>
    <property type="evidence" value="ECO:0007669"/>
    <property type="project" value="InterPro"/>
</dbReference>
<comment type="cofactor">
    <cofactor evidence="7">
        <name>heme</name>
        <dbReference type="ChEBI" id="CHEBI:30413"/>
    </cofactor>
</comment>
<feature type="transmembrane region" description="Helical" evidence="10">
    <location>
        <begin position="20"/>
        <end position="42"/>
    </location>
</feature>
<evidence type="ECO:0000313" key="12">
    <source>
        <dbReference type="Proteomes" id="UP001346149"/>
    </source>
</evidence>
<dbReference type="GO" id="GO:0016705">
    <property type="term" value="F:oxidoreductase activity, acting on paired donors, with incorporation or reduction of molecular oxygen"/>
    <property type="evidence" value="ECO:0007669"/>
    <property type="project" value="InterPro"/>
</dbReference>
<dbReference type="EMBL" id="JAXQNO010000013">
    <property type="protein sequence ID" value="KAK4785008.1"/>
    <property type="molecule type" value="Genomic_DNA"/>
</dbReference>
<dbReference type="AlphaFoldDB" id="A0AAN7LBZ5"/>
<protein>
    <submittedName>
        <fullName evidence="11">Uncharacterized protein</fullName>
    </submittedName>
</protein>
<evidence type="ECO:0000313" key="11">
    <source>
        <dbReference type="EMBL" id="KAK4785008.1"/>
    </source>
</evidence>
<name>A0AAN7LBZ5_TRANT</name>
<feature type="region of interest" description="Disordered" evidence="9">
    <location>
        <begin position="256"/>
        <end position="286"/>
    </location>
</feature>
<dbReference type="CDD" id="cd11043">
    <property type="entry name" value="CYP90-like"/>
    <property type="match status" value="1"/>
</dbReference>
<keyword evidence="3 10" id="KW-0812">Transmembrane</keyword>
<evidence type="ECO:0000256" key="2">
    <source>
        <dbReference type="ARBA" id="ARBA00010617"/>
    </source>
</evidence>
<organism evidence="11 12">
    <name type="scientific">Trapa natans</name>
    <name type="common">Water chestnut</name>
    <dbReference type="NCBI Taxonomy" id="22666"/>
    <lineage>
        <taxon>Eukaryota</taxon>
        <taxon>Viridiplantae</taxon>
        <taxon>Streptophyta</taxon>
        <taxon>Embryophyta</taxon>
        <taxon>Tracheophyta</taxon>
        <taxon>Spermatophyta</taxon>
        <taxon>Magnoliopsida</taxon>
        <taxon>eudicotyledons</taxon>
        <taxon>Gunneridae</taxon>
        <taxon>Pentapetalae</taxon>
        <taxon>rosids</taxon>
        <taxon>malvids</taxon>
        <taxon>Myrtales</taxon>
        <taxon>Lythraceae</taxon>
        <taxon>Trapa</taxon>
    </lineage>
</organism>
<evidence type="ECO:0000256" key="3">
    <source>
        <dbReference type="ARBA" id="ARBA00022692"/>
    </source>
</evidence>
<dbReference type="InterPro" id="IPR036396">
    <property type="entry name" value="Cyt_P450_sf"/>
</dbReference>
<evidence type="ECO:0000256" key="8">
    <source>
        <dbReference type="RuleBase" id="RU000461"/>
    </source>
</evidence>
<keyword evidence="7 8" id="KW-0349">Heme</keyword>
<proteinExistence type="inferred from homology"/>
<dbReference type="Gene3D" id="1.10.630.10">
    <property type="entry name" value="Cytochrome P450"/>
    <property type="match status" value="1"/>
</dbReference>
<keyword evidence="8" id="KW-0503">Monooxygenase</keyword>
<sequence>MQPPLLHLQHLFLPFSSSASTQTLVLLFSFVFVSALSIRALVRHSSSRRKKGGHLPPGSLGWPYLGETLKLYTDDPNNFFANRQKRYGDVYKSHILGCPCVMVSSPEAIRLVLVTRAHMFKPTYPLSKERMIGPNAIFFHQGAHHSRLRRLVQASFVPSALKGSVSDIERVVLDFLPSWKNCTINTLQEMKTYAFDVAILTAFGGRMEMEMKMKIKQLYQSLEIGYNSMPLGLPGTSFYRAMKARKLLGETLGEVMEERRRREGRREDVDDDEHGNGGKGLRNGMGNGGLLEVLMRANAINKGHGVQQQQQQQKQLSDAQIADNIIGVIFAAHDTTASALTWVLKYLHDNPDVLLAVTREQEAIRSKMDQEDRGLSWEDTRQMPLTNRVILETLRAASILSFTFREAVEDVEINGYVIPKGWKVLPLFRSIHHRRDFFPDPDNFDPSRFEAPHRPNAFMPFGIGVHSCPGSELAKLEIFILLHHLTLTYRWEIVGDDDGIQYGPFPVPKHGLPIRVIERDDKPIIHSD</sequence>
<dbReference type="InterPro" id="IPR017972">
    <property type="entry name" value="Cyt_P450_CS"/>
</dbReference>
<dbReference type="GO" id="GO:0016020">
    <property type="term" value="C:membrane"/>
    <property type="evidence" value="ECO:0007669"/>
    <property type="project" value="UniProtKB-SubCell"/>
</dbReference>
<dbReference type="SUPFAM" id="SSF48264">
    <property type="entry name" value="Cytochrome P450"/>
    <property type="match status" value="1"/>
</dbReference>
<evidence type="ECO:0000256" key="10">
    <source>
        <dbReference type="SAM" id="Phobius"/>
    </source>
</evidence>